<evidence type="ECO:0000313" key="1">
    <source>
        <dbReference type="EMBL" id="MBS2101135.1"/>
    </source>
</evidence>
<sequence length="66" mass="7674">ASVFLYQGKKMKWGLGQSPILMITHYKPYRAIIMSITRCAIEEHSIRYMLVFIPVKFMLDVIGHCV</sequence>
<accession>A0ABS5K250</accession>
<gene>
    <name evidence="1" type="ORF">KEM10_22810</name>
</gene>
<dbReference type="Proteomes" id="UP000708576">
    <property type="component" value="Unassembled WGS sequence"/>
</dbReference>
<evidence type="ECO:0000313" key="2">
    <source>
        <dbReference type="Proteomes" id="UP000708576"/>
    </source>
</evidence>
<dbReference type="EMBL" id="JAGUCO010000041">
    <property type="protein sequence ID" value="MBS2101135.1"/>
    <property type="molecule type" value="Genomic_DNA"/>
</dbReference>
<name>A0ABS5K250_9BACT</name>
<feature type="non-terminal residue" evidence="1">
    <location>
        <position position="1"/>
    </location>
</feature>
<comment type="caution">
    <text evidence="1">The sequence shown here is derived from an EMBL/GenBank/DDBJ whole genome shotgun (WGS) entry which is preliminary data.</text>
</comment>
<organism evidence="1 2">
    <name type="scientific">Carboxylicivirga linearis</name>
    <dbReference type="NCBI Taxonomy" id="1628157"/>
    <lineage>
        <taxon>Bacteria</taxon>
        <taxon>Pseudomonadati</taxon>
        <taxon>Bacteroidota</taxon>
        <taxon>Bacteroidia</taxon>
        <taxon>Marinilabiliales</taxon>
        <taxon>Marinilabiliaceae</taxon>
        <taxon>Carboxylicivirga</taxon>
    </lineage>
</organism>
<proteinExistence type="predicted"/>
<protein>
    <submittedName>
        <fullName evidence="1">Uncharacterized protein</fullName>
    </submittedName>
</protein>
<reference evidence="1 2" key="1">
    <citation type="journal article" date="2015" name="Int. J. Syst. Evol. Microbiol.">
        <title>Carboxylicivirga linearis sp. nov., isolated from a sea cucumber culture pond.</title>
        <authorList>
            <person name="Wang F.Q."/>
            <person name="Zhou Y.X."/>
            <person name="Lin X.Z."/>
            <person name="Chen G.J."/>
            <person name="Du Z.J."/>
        </authorList>
    </citation>
    <scope>NUCLEOTIDE SEQUENCE [LARGE SCALE GENOMIC DNA]</scope>
    <source>
        <strain evidence="1 2">FB218</strain>
    </source>
</reference>
<dbReference type="RefSeq" id="WP_212220332.1">
    <property type="nucleotide sequence ID" value="NZ_JAGUCO010000041.1"/>
</dbReference>
<keyword evidence="2" id="KW-1185">Reference proteome</keyword>